<accession>A0ABS7CK61</accession>
<reference evidence="1 2" key="1">
    <citation type="submission" date="2021-07" db="EMBL/GenBank/DDBJ databases">
        <title>Paenibacillus radiodurans sp. nov., isolated from the southeastern edge of Tengger Desert.</title>
        <authorList>
            <person name="Zhang G."/>
        </authorList>
    </citation>
    <scope>NUCLEOTIDE SEQUENCE [LARGE SCALE GENOMIC DNA]</scope>
    <source>
        <strain evidence="1 2">CCM 7311</strain>
    </source>
</reference>
<proteinExistence type="predicted"/>
<gene>
    <name evidence="1" type="ORF">K0U00_45495</name>
</gene>
<feature type="non-terminal residue" evidence="1">
    <location>
        <position position="1"/>
    </location>
</feature>
<protein>
    <submittedName>
        <fullName evidence="1">Gfo/Idh/MocA family oxidoreductase</fullName>
    </submittedName>
</protein>
<dbReference type="Proteomes" id="UP001519887">
    <property type="component" value="Unassembled WGS sequence"/>
</dbReference>
<name>A0ABS7CK61_9BACL</name>
<evidence type="ECO:0000313" key="1">
    <source>
        <dbReference type="EMBL" id="MBW7461334.1"/>
    </source>
</evidence>
<dbReference type="Gene3D" id="3.40.50.720">
    <property type="entry name" value="NAD(P)-binding Rossmann-like Domain"/>
    <property type="match status" value="1"/>
</dbReference>
<comment type="caution">
    <text evidence="1">The sequence shown here is derived from an EMBL/GenBank/DDBJ whole genome shotgun (WGS) entry which is preliminary data.</text>
</comment>
<keyword evidence="2" id="KW-1185">Reference proteome</keyword>
<sequence>NLAAKYGSPFAAESALVRLRDSSLAMEVTRSLFEISREYIESFNVYADKMSFEWQQLEREEPLIFRGEDGERVKIPDYARLLPEGIRKYTAEGVYNADENQHLSFKQGNGHGGSHPHLAHEFIMSLVEDRPPFPDVFASANWTCTGLVAHESAMQGGIPLKLPDFR</sequence>
<dbReference type="Gene3D" id="3.30.360.10">
    <property type="entry name" value="Dihydrodipicolinate Reductase, domain 2"/>
    <property type="match status" value="1"/>
</dbReference>
<organism evidence="1 2">
    <name type="scientific">Paenibacillus sepulcri</name>
    <dbReference type="NCBI Taxonomy" id="359917"/>
    <lineage>
        <taxon>Bacteria</taxon>
        <taxon>Bacillati</taxon>
        <taxon>Bacillota</taxon>
        <taxon>Bacilli</taxon>
        <taxon>Bacillales</taxon>
        <taxon>Paenibacillaceae</taxon>
        <taxon>Paenibacillus</taxon>
    </lineage>
</organism>
<evidence type="ECO:0000313" key="2">
    <source>
        <dbReference type="Proteomes" id="UP001519887"/>
    </source>
</evidence>
<dbReference type="EMBL" id="JAHZIK010002866">
    <property type="protein sequence ID" value="MBW7461334.1"/>
    <property type="molecule type" value="Genomic_DNA"/>
</dbReference>